<feature type="compositionally biased region" description="Polar residues" evidence="1">
    <location>
        <begin position="37"/>
        <end position="46"/>
    </location>
</feature>
<organism evidence="2 3">
    <name type="scientific">Nephila pilipes</name>
    <name type="common">Giant wood spider</name>
    <name type="synonym">Nephila maculata</name>
    <dbReference type="NCBI Taxonomy" id="299642"/>
    <lineage>
        <taxon>Eukaryota</taxon>
        <taxon>Metazoa</taxon>
        <taxon>Ecdysozoa</taxon>
        <taxon>Arthropoda</taxon>
        <taxon>Chelicerata</taxon>
        <taxon>Arachnida</taxon>
        <taxon>Araneae</taxon>
        <taxon>Araneomorphae</taxon>
        <taxon>Entelegynae</taxon>
        <taxon>Araneoidea</taxon>
        <taxon>Nephilidae</taxon>
        <taxon>Nephila</taxon>
    </lineage>
</organism>
<gene>
    <name evidence="2" type="ORF">NPIL_58121</name>
</gene>
<accession>A0A8X6PTR0</accession>
<evidence type="ECO:0000313" key="2">
    <source>
        <dbReference type="EMBL" id="GFT88936.1"/>
    </source>
</evidence>
<dbReference type="AlphaFoldDB" id="A0A8X6PTR0"/>
<dbReference type="EMBL" id="BMAW01120361">
    <property type="protein sequence ID" value="GFT88936.1"/>
    <property type="molecule type" value="Genomic_DNA"/>
</dbReference>
<evidence type="ECO:0000256" key="1">
    <source>
        <dbReference type="SAM" id="MobiDB-lite"/>
    </source>
</evidence>
<proteinExistence type="predicted"/>
<sequence length="119" mass="13841">MPLKNIPNKNRSRKHPGFNQASKAQRLRRKEEKRNRSSPNDNINENSVFQYINDHDLFARCDIAIQTDFGEGGLVYPACENKFKKCEVAVQTDPNQDVFHKDVIHQKPEMLEMRSPNCL</sequence>
<dbReference type="Proteomes" id="UP000887013">
    <property type="component" value="Unassembled WGS sequence"/>
</dbReference>
<evidence type="ECO:0000313" key="3">
    <source>
        <dbReference type="Proteomes" id="UP000887013"/>
    </source>
</evidence>
<keyword evidence="3" id="KW-1185">Reference proteome</keyword>
<feature type="region of interest" description="Disordered" evidence="1">
    <location>
        <begin position="1"/>
        <end position="46"/>
    </location>
</feature>
<name>A0A8X6PTR0_NEPPI</name>
<protein>
    <submittedName>
        <fullName evidence="2">Uncharacterized protein</fullName>
    </submittedName>
</protein>
<comment type="caution">
    <text evidence="2">The sequence shown here is derived from an EMBL/GenBank/DDBJ whole genome shotgun (WGS) entry which is preliminary data.</text>
</comment>
<reference evidence="2" key="1">
    <citation type="submission" date="2020-08" db="EMBL/GenBank/DDBJ databases">
        <title>Multicomponent nature underlies the extraordinary mechanical properties of spider dragline silk.</title>
        <authorList>
            <person name="Kono N."/>
            <person name="Nakamura H."/>
            <person name="Mori M."/>
            <person name="Yoshida Y."/>
            <person name="Ohtoshi R."/>
            <person name="Malay A.D."/>
            <person name="Moran D.A.P."/>
            <person name="Tomita M."/>
            <person name="Numata K."/>
            <person name="Arakawa K."/>
        </authorList>
    </citation>
    <scope>NUCLEOTIDE SEQUENCE</scope>
</reference>